<feature type="region of interest" description="Disordered" evidence="2">
    <location>
        <begin position="142"/>
        <end position="167"/>
    </location>
</feature>
<evidence type="ECO:0000313" key="4">
    <source>
        <dbReference type="Proteomes" id="UP001311915"/>
    </source>
</evidence>
<dbReference type="SUPFAM" id="SSF55455">
    <property type="entry name" value="SRF-like"/>
    <property type="match status" value="1"/>
</dbReference>
<keyword evidence="4" id="KW-1185">Reference proteome</keyword>
<name>A0AAV9MHW0_9SOLN</name>
<sequence>MVIQKKTLYEKIASLMEKAQELSASCDVQPGIVIFTPGEDILWSTESQAKERFQNYLSFRWDTRNDNLVTHETNLEKQKKAQEENIRIMEQENGEKEMELLFNEVIDGKSHLELDARELKGMIKLIALNKTKVVELKKQLQEEEQPVKGNDNNIEEKNDSIPKNNYV</sequence>
<evidence type="ECO:0000256" key="2">
    <source>
        <dbReference type="SAM" id="MobiDB-lite"/>
    </source>
</evidence>
<gene>
    <name evidence="3" type="ORF">R3W88_001317</name>
</gene>
<dbReference type="AlphaFoldDB" id="A0AAV9MHW0"/>
<comment type="caution">
    <text evidence="3">The sequence shown here is derived from an EMBL/GenBank/DDBJ whole genome shotgun (WGS) entry which is preliminary data.</text>
</comment>
<proteinExistence type="predicted"/>
<accession>A0AAV9MHW0</accession>
<keyword evidence="1" id="KW-0175">Coiled coil</keyword>
<dbReference type="GO" id="GO:0003677">
    <property type="term" value="F:DNA binding"/>
    <property type="evidence" value="ECO:0007669"/>
    <property type="project" value="InterPro"/>
</dbReference>
<dbReference type="Gene3D" id="3.40.1810.10">
    <property type="entry name" value="Transcription factor, MADS-box"/>
    <property type="match status" value="1"/>
</dbReference>
<dbReference type="EMBL" id="JAWPEI010000001">
    <property type="protein sequence ID" value="KAK4737620.1"/>
    <property type="molecule type" value="Genomic_DNA"/>
</dbReference>
<evidence type="ECO:0000256" key="1">
    <source>
        <dbReference type="SAM" id="Coils"/>
    </source>
</evidence>
<feature type="coiled-coil region" evidence="1">
    <location>
        <begin position="72"/>
        <end position="99"/>
    </location>
</feature>
<organism evidence="3 4">
    <name type="scientific">Solanum pinnatisectum</name>
    <name type="common">tansyleaf nightshade</name>
    <dbReference type="NCBI Taxonomy" id="50273"/>
    <lineage>
        <taxon>Eukaryota</taxon>
        <taxon>Viridiplantae</taxon>
        <taxon>Streptophyta</taxon>
        <taxon>Embryophyta</taxon>
        <taxon>Tracheophyta</taxon>
        <taxon>Spermatophyta</taxon>
        <taxon>Magnoliopsida</taxon>
        <taxon>eudicotyledons</taxon>
        <taxon>Gunneridae</taxon>
        <taxon>Pentapetalae</taxon>
        <taxon>asterids</taxon>
        <taxon>lamiids</taxon>
        <taxon>Solanales</taxon>
        <taxon>Solanaceae</taxon>
        <taxon>Solanoideae</taxon>
        <taxon>Solaneae</taxon>
        <taxon>Solanum</taxon>
    </lineage>
</organism>
<evidence type="ECO:0000313" key="3">
    <source>
        <dbReference type="EMBL" id="KAK4737620.1"/>
    </source>
</evidence>
<reference evidence="3 4" key="1">
    <citation type="submission" date="2023-10" db="EMBL/GenBank/DDBJ databases">
        <title>Genome-Wide Identification Analysis in wild type Solanum Pinnatisectum Reveals Some Genes Defensing Phytophthora Infestans.</title>
        <authorList>
            <person name="Sun C."/>
        </authorList>
    </citation>
    <scope>NUCLEOTIDE SEQUENCE [LARGE SCALE GENOMIC DNA]</scope>
    <source>
        <strain evidence="3">LQN</strain>
        <tissue evidence="3">Leaf</tissue>
    </source>
</reference>
<dbReference type="InterPro" id="IPR036879">
    <property type="entry name" value="TF_MADSbox_sf"/>
</dbReference>
<dbReference type="Proteomes" id="UP001311915">
    <property type="component" value="Unassembled WGS sequence"/>
</dbReference>
<protein>
    <submittedName>
        <fullName evidence="3">Uncharacterized protein</fullName>
    </submittedName>
</protein>
<dbReference type="GO" id="GO:0046983">
    <property type="term" value="F:protein dimerization activity"/>
    <property type="evidence" value="ECO:0007669"/>
    <property type="project" value="InterPro"/>
</dbReference>